<dbReference type="RefSeq" id="WP_043029597.1">
    <property type="nucleotide sequence ID" value="NZ_CP065054.1"/>
</dbReference>
<evidence type="ECO:0000313" key="4">
    <source>
        <dbReference type="EMBL" id="VEF07203.1"/>
    </source>
</evidence>
<gene>
    <name evidence="4" type="primary">sdzA</name>
    <name evidence="4" type="ORF">NCTC6180_01055</name>
    <name evidence="3" type="ORF">NCTC7023_01962</name>
</gene>
<feature type="signal peptide" evidence="1">
    <location>
        <begin position="1"/>
        <end position="29"/>
    </location>
</feature>
<reference evidence="3 5" key="1">
    <citation type="submission" date="2018-06" db="EMBL/GenBank/DDBJ databases">
        <authorList>
            <consortium name="Pathogen Informatics"/>
            <person name="Doyle S."/>
        </authorList>
    </citation>
    <scope>NUCLEOTIDE SEQUENCE [LARGE SCALE GENOMIC DNA]</scope>
    <source>
        <strain evidence="3 5">NCTC7023</strain>
    </source>
</reference>
<dbReference type="InterPro" id="IPR001604">
    <property type="entry name" value="Endo_G_ENPP1-like_dom"/>
</dbReference>
<dbReference type="Proteomes" id="UP000269903">
    <property type="component" value="Chromosome"/>
</dbReference>
<dbReference type="EMBL" id="UHHT01000001">
    <property type="protein sequence ID" value="SUO82591.1"/>
    <property type="molecule type" value="Genomic_DNA"/>
</dbReference>
<dbReference type="AlphaFoldDB" id="A0A2X3U6X1"/>
<proteinExistence type="predicted"/>
<dbReference type="GO" id="GO:0016787">
    <property type="term" value="F:hydrolase activity"/>
    <property type="evidence" value="ECO:0007669"/>
    <property type="project" value="InterPro"/>
</dbReference>
<evidence type="ECO:0000256" key="1">
    <source>
        <dbReference type="SAM" id="SignalP"/>
    </source>
</evidence>
<dbReference type="GO" id="GO:0046872">
    <property type="term" value="F:metal ion binding"/>
    <property type="evidence" value="ECO:0007669"/>
    <property type="project" value="InterPro"/>
</dbReference>
<evidence type="ECO:0000313" key="5">
    <source>
        <dbReference type="Proteomes" id="UP000255476"/>
    </source>
</evidence>
<sequence>MKLSKHKTSLFTVVLLLLSFSITTTKVDAARTRTYSNVSHVSTHSKNTISSKVLPFTGDYQLQLGDLDNLNRATFSHIQLQDKHETKITRSKINYDPVGWHNYNFPYGNGTKSSWVMNRGHLVGYQFCGLNDEARNLVTMTAWLNTGAYAGANDSNPEGMLYYENRLDSWLALHPNFWLDYKVTPIYNGDELLPRKVELQYVGIDSSGELLTIRLNSNKESIDGDGVTTVVLENSAPNINLDYLTGTATPKN</sequence>
<dbReference type="Gene3D" id="3.40.570.10">
    <property type="entry name" value="Extracellular Endonuclease, subunit A"/>
    <property type="match status" value="1"/>
</dbReference>
<feature type="chain" id="PRO_5044386953" evidence="1">
    <location>
        <begin position="30"/>
        <end position="252"/>
    </location>
</feature>
<evidence type="ECO:0000259" key="2">
    <source>
        <dbReference type="SMART" id="SM00892"/>
    </source>
</evidence>
<dbReference type="InterPro" id="IPR044927">
    <property type="entry name" value="Endonuclea_NS_2"/>
</dbReference>
<accession>A0A2X3U6X1</accession>
<dbReference type="Pfam" id="PF13930">
    <property type="entry name" value="Endonuclea_NS_2"/>
    <property type="match status" value="1"/>
</dbReference>
<dbReference type="GO" id="GO:0003676">
    <property type="term" value="F:nucleic acid binding"/>
    <property type="evidence" value="ECO:0007669"/>
    <property type="project" value="InterPro"/>
</dbReference>
<reference evidence="4 6" key="2">
    <citation type="submission" date="2018-12" db="EMBL/GenBank/DDBJ databases">
        <authorList>
            <consortium name="Pathogen Informatics"/>
        </authorList>
    </citation>
    <scope>NUCLEOTIDE SEQUENCE [LARGE SCALE GENOMIC DNA]</scope>
    <source>
        <strain evidence="4 6">NCTC6180</strain>
    </source>
</reference>
<feature type="domain" description="DNA/RNA non-specific endonuclease/pyrophosphatase/phosphodiesterase" evidence="2">
    <location>
        <begin position="56"/>
        <end position="250"/>
    </location>
</feature>
<dbReference type="GeneID" id="83704641"/>
<organism evidence="4 6">
    <name type="scientific">Streptococcus equi subsp. zooepidemicus</name>
    <dbReference type="NCBI Taxonomy" id="40041"/>
    <lineage>
        <taxon>Bacteria</taxon>
        <taxon>Bacillati</taxon>
        <taxon>Bacillota</taxon>
        <taxon>Bacilli</taxon>
        <taxon>Lactobacillales</taxon>
        <taxon>Streptococcaceae</taxon>
        <taxon>Streptococcus</taxon>
    </lineage>
</organism>
<evidence type="ECO:0000313" key="6">
    <source>
        <dbReference type="Proteomes" id="UP000269903"/>
    </source>
</evidence>
<dbReference type="EMBL" id="LR134317">
    <property type="protein sequence ID" value="VEF07203.1"/>
    <property type="molecule type" value="Genomic_DNA"/>
</dbReference>
<dbReference type="Proteomes" id="UP000255476">
    <property type="component" value="Unassembled WGS sequence"/>
</dbReference>
<name>A0A2X3U6X1_STRSZ</name>
<dbReference type="InterPro" id="IPR044929">
    <property type="entry name" value="DNA/RNA_non-sp_Endonuclease_sf"/>
</dbReference>
<protein>
    <submittedName>
        <fullName evidence="4">Streptodornase A type SdzA</fullName>
    </submittedName>
</protein>
<keyword evidence="1" id="KW-0732">Signal</keyword>
<evidence type="ECO:0000313" key="3">
    <source>
        <dbReference type="EMBL" id="SUO82591.1"/>
    </source>
</evidence>
<dbReference type="SMART" id="SM00892">
    <property type="entry name" value="Endonuclease_NS"/>
    <property type="match status" value="1"/>
</dbReference>